<comment type="subcellular location">
    <subcellularLocation>
        <location evidence="1">Membrane</location>
        <topology evidence="1">Multi-pass membrane protein</topology>
    </subcellularLocation>
</comment>
<dbReference type="AlphaFoldDB" id="A0A7X1F4L7"/>
<evidence type="ECO:0000313" key="9">
    <source>
        <dbReference type="Proteomes" id="UP000520156"/>
    </source>
</evidence>
<gene>
    <name evidence="8" type="ORF">H7F49_01145</name>
</gene>
<feature type="transmembrane region" description="Helical" evidence="7">
    <location>
        <begin position="222"/>
        <end position="249"/>
    </location>
</feature>
<dbReference type="Pfam" id="PF04610">
    <property type="entry name" value="TrbL"/>
    <property type="match status" value="1"/>
</dbReference>
<dbReference type="Proteomes" id="UP000520156">
    <property type="component" value="Unassembled WGS sequence"/>
</dbReference>
<protein>
    <submittedName>
        <fullName evidence="8">Type IV secretion system protein</fullName>
    </submittedName>
</protein>
<name>A0A7X1F4L7_9SPHN</name>
<evidence type="ECO:0000256" key="6">
    <source>
        <dbReference type="SAM" id="MobiDB-lite"/>
    </source>
</evidence>
<feature type="transmembrane region" description="Helical" evidence="7">
    <location>
        <begin position="44"/>
        <end position="66"/>
    </location>
</feature>
<feature type="transmembrane region" description="Helical" evidence="7">
    <location>
        <begin position="177"/>
        <end position="210"/>
    </location>
</feature>
<keyword evidence="3 7" id="KW-0812">Transmembrane</keyword>
<organism evidence="8 9">
    <name type="scientific">Novosphingobium aerophilum</name>
    <dbReference type="NCBI Taxonomy" id="2839843"/>
    <lineage>
        <taxon>Bacteria</taxon>
        <taxon>Pseudomonadati</taxon>
        <taxon>Pseudomonadota</taxon>
        <taxon>Alphaproteobacteria</taxon>
        <taxon>Sphingomonadales</taxon>
        <taxon>Sphingomonadaceae</taxon>
        <taxon>Novosphingobium</taxon>
    </lineage>
</organism>
<sequence length="401" mass="40905">MTPACPPLPADGFGSVLTALRSVDCQSGQAVAVAFDRLFGQHGALGQALTILLTIYVALFALNLLAGRGRLTMDMLTPRMLQLGLALTFATSWVAYQSVAWNLLVEAPDQVASLLLGTKGSATQLFALRLDGLFDVLARSAQMAQGANAMAPAPGSPVPQFAGTPARPADLLWLASLLLLLGTVGVLVVARIALAAVMALGPLFIVLALFRGTRGLFEGWLKAALMLAITPILAVLLGGATMVMINPMIGALVQAGGQVPIGLAASIFLAAFVYVALMVLATRAARLIAGSWHLGGRDPAGAVAVPLASPLAAPGAGPAPLAGDPALGDERLRGTIVAAGARDQDLAIRLDGSAVRAWSPRSGQGGSGAGPESEAGPLPSRLDPRIRPATQISRARAKAPA</sequence>
<dbReference type="EMBL" id="JACLAU010000001">
    <property type="protein sequence ID" value="MBC2650307.1"/>
    <property type="molecule type" value="Genomic_DNA"/>
</dbReference>
<dbReference type="InterPro" id="IPR007688">
    <property type="entry name" value="Conjugal_tfr_TrbL/VirB6"/>
</dbReference>
<feature type="transmembrane region" description="Helical" evidence="7">
    <location>
        <begin position="78"/>
        <end position="96"/>
    </location>
</feature>
<feature type="region of interest" description="Disordered" evidence="6">
    <location>
        <begin position="357"/>
        <end position="401"/>
    </location>
</feature>
<evidence type="ECO:0000313" key="8">
    <source>
        <dbReference type="EMBL" id="MBC2650307.1"/>
    </source>
</evidence>
<evidence type="ECO:0000256" key="5">
    <source>
        <dbReference type="ARBA" id="ARBA00023136"/>
    </source>
</evidence>
<comment type="caution">
    <text evidence="8">The sequence shown here is derived from an EMBL/GenBank/DDBJ whole genome shotgun (WGS) entry which is preliminary data.</text>
</comment>
<evidence type="ECO:0000256" key="7">
    <source>
        <dbReference type="SAM" id="Phobius"/>
    </source>
</evidence>
<keyword evidence="9" id="KW-1185">Reference proteome</keyword>
<reference evidence="8 9" key="1">
    <citation type="submission" date="2020-08" db="EMBL/GenBank/DDBJ databases">
        <title>The genome sequence of Novosphingobium flavum 4Y4.</title>
        <authorList>
            <person name="Liu Y."/>
        </authorList>
    </citation>
    <scope>NUCLEOTIDE SEQUENCE [LARGE SCALE GENOMIC DNA]</scope>
    <source>
        <strain evidence="8 9">4Y4</strain>
    </source>
</reference>
<evidence type="ECO:0000256" key="2">
    <source>
        <dbReference type="ARBA" id="ARBA00007802"/>
    </source>
</evidence>
<dbReference type="RefSeq" id="WP_185681713.1">
    <property type="nucleotide sequence ID" value="NZ_JACLAU010000001.1"/>
</dbReference>
<dbReference type="GO" id="GO:0016020">
    <property type="term" value="C:membrane"/>
    <property type="evidence" value="ECO:0007669"/>
    <property type="project" value="UniProtKB-SubCell"/>
</dbReference>
<comment type="similarity">
    <text evidence="2">Belongs to the TrbL/VirB6 family.</text>
</comment>
<proteinExistence type="inferred from homology"/>
<feature type="transmembrane region" description="Helical" evidence="7">
    <location>
        <begin position="261"/>
        <end position="281"/>
    </location>
</feature>
<evidence type="ECO:0000256" key="4">
    <source>
        <dbReference type="ARBA" id="ARBA00022989"/>
    </source>
</evidence>
<accession>A0A7X1F4L7</accession>
<keyword evidence="4 7" id="KW-1133">Transmembrane helix</keyword>
<dbReference type="GO" id="GO:0030255">
    <property type="term" value="P:protein secretion by the type IV secretion system"/>
    <property type="evidence" value="ECO:0007669"/>
    <property type="project" value="InterPro"/>
</dbReference>
<keyword evidence="5 7" id="KW-0472">Membrane</keyword>
<evidence type="ECO:0000256" key="1">
    <source>
        <dbReference type="ARBA" id="ARBA00004141"/>
    </source>
</evidence>
<evidence type="ECO:0000256" key="3">
    <source>
        <dbReference type="ARBA" id="ARBA00022692"/>
    </source>
</evidence>